<keyword evidence="3" id="KW-1185">Reference proteome</keyword>
<feature type="transmembrane region" description="Helical" evidence="1">
    <location>
        <begin position="12"/>
        <end position="33"/>
    </location>
</feature>
<accession>A0A7K1Y7M0</accession>
<protein>
    <submittedName>
        <fullName evidence="2">Conjugative transposon protein TraK</fullName>
    </submittedName>
</protein>
<keyword evidence="1" id="KW-0472">Membrane</keyword>
<evidence type="ECO:0000313" key="3">
    <source>
        <dbReference type="Proteomes" id="UP000466586"/>
    </source>
</evidence>
<dbReference type="AlphaFoldDB" id="A0A7K1Y7M0"/>
<evidence type="ECO:0000313" key="2">
    <source>
        <dbReference type="EMBL" id="MXV50430.1"/>
    </source>
</evidence>
<evidence type="ECO:0000256" key="1">
    <source>
        <dbReference type="SAM" id="Phobius"/>
    </source>
</evidence>
<proteinExistence type="predicted"/>
<name>A0A7K1Y7M0_9SPHI</name>
<dbReference type="RefSeq" id="WP_160843604.1">
    <property type="nucleotide sequence ID" value="NZ_WVHT01000002.1"/>
</dbReference>
<organism evidence="2 3">
    <name type="scientific">Hufsiella arboris</name>
    <dbReference type="NCBI Taxonomy" id="2695275"/>
    <lineage>
        <taxon>Bacteria</taxon>
        <taxon>Pseudomonadati</taxon>
        <taxon>Bacteroidota</taxon>
        <taxon>Sphingobacteriia</taxon>
        <taxon>Sphingobacteriales</taxon>
        <taxon>Sphingobacteriaceae</taxon>
        <taxon>Hufsiella</taxon>
    </lineage>
</organism>
<dbReference type="InterPro" id="IPR022276">
    <property type="entry name" value="Conjug_transposon_TraK"/>
</dbReference>
<comment type="caution">
    <text evidence="2">The sequence shown here is derived from an EMBL/GenBank/DDBJ whole genome shotgun (WGS) entry which is preliminary data.</text>
</comment>
<keyword evidence="1" id="KW-1133">Transmembrane helix</keyword>
<reference evidence="2 3" key="1">
    <citation type="submission" date="2019-11" db="EMBL/GenBank/DDBJ databases">
        <title>Pedobacter sp. HMF7647 Genome sequencing and assembly.</title>
        <authorList>
            <person name="Kang H."/>
            <person name="Kim H."/>
            <person name="Joh K."/>
        </authorList>
    </citation>
    <scope>NUCLEOTIDE SEQUENCE [LARGE SCALE GENOMIC DNA]</scope>
    <source>
        <strain evidence="2 3">HMF7647</strain>
    </source>
</reference>
<dbReference type="Proteomes" id="UP000466586">
    <property type="component" value="Unassembled WGS sequence"/>
</dbReference>
<dbReference type="EMBL" id="WVHT01000002">
    <property type="protein sequence ID" value="MXV50430.1"/>
    <property type="molecule type" value="Genomic_DNA"/>
</dbReference>
<gene>
    <name evidence="2" type="primary">traK</name>
    <name evidence="2" type="ORF">GS399_05545</name>
</gene>
<sequence>MFSQLRNIESAFKLVRGFCVVFMCCCLLLSGWVCWKSFEAVRLAEGKVYVLAGGAAIEALASSRGDNLAVEARDHVRRFHEAFFSLDPDNEVISRHIASALNLADVTAKRAYDNLREQGFYAGLIAGNISVRISVDSIALDTLAVPLSFTCFARETLVRSSSTVQRRLVTSGYLRQVSRSDQNPHGFLIERWQVLENRDLPAGR</sequence>
<keyword evidence="1" id="KW-0812">Transmembrane</keyword>
<dbReference type="NCBIfam" id="TIGR03781">
    <property type="entry name" value="Bac_Flav_CT_K"/>
    <property type="match status" value="1"/>
</dbReference>